<gene>
    <name evidence="2" type="ORF">C1645_826852</name>
</gene>
<comment type="caution">
    <text evidence="2">The sequence shown here is derived from an EMBL/GenBank/DDBJ whole genome shotgun (WGS) entry which is preliminary data.</text>
</comment>
<evidence type="ECO:0000256" key="1">
    <source>
        <dbReference type="SAM" id="MobiDB-lite"/>
    </source>
</evidence>
<dbReference type="EMBL" id="QKYT01000279">
    <property type="protein sequence ID" value="RIA88084.1"/>
    <property type="molecule type" value="Genomic_DNA"/>
</dbReference>
<feature type="region of interest" description="Disordered" evidence="1">
    <location>
        <begin position="1"/>
        <end position="23"/>
    </location>
</feature>
<organism evidence="2 3">
    <name type="scientific">Glomus cerebriforme</name>
    <dbReference type="NCBI Taxonomy" id="658196"/>
    <lineage>
        <taxon>Eukaryota</taxon>
        <taxon>Fungi</taxon>
        <taxon>Fungi incertae sedis</taxon>
        <taxon>Mucoromycota</taxon>
        <taxon>Glomeromycotina</taxon>
        <taxon>Glomeromycetes</taxon>
        <taxon>Glomerales</taxon>
        <taxon>Glomeraceae</taxon>
        <taxon>Glomus</taxon>
    </lineage>
</organism>
<dbReference type="AlphaFoldDB" id="A0A397SZ75"/>
<reference evidence="2 3" key="1">
    <citation type="submission" date="2018-06" db="EMBL/GenBank/DDBJ databases">
        <title>Comparative genomics reveals the genomic features of Rhizophagus irregularis, R. cerebriforme, R. diaphanum and Gigaspora rosea, and their symbiotic lifestyle signature.</title>
        <authorList>
            <person name="Morin E."/>
            <person name="San Clemente H."/>
            <person name="Chen E.C.H."/>
            <person name="De La Providencia I."/>
            <person name="Hainaut M."/>
            <person name="Kuo A."/>
            <person name="Kohler A."/>
            <person name="Murat C."/>
            <person name="Tang N."/>
            <person name="Roy S."/>
            <person name="Loubradou J."/>
            <person name="Henrissat B."/>
            <person name="Grigoriev I.V."/>
            <person name="Corradi N."/>
            <person name="Roux C."/>
            <person name="Martin F.M."/>
        </authorList>
    </citation>
    <scope>NUCLEOTIDE SEQUENCE [LARGE SCALE GENOMIC DNA]</scope>
    <source>
        <strain evidence="2 3">DAOM 227022</strain>
    </source>
</reference>
<feature type="non-terminal residue" evidence="2">
    <location>
        <position position="1"/>
    </location>
</feature>
<accession>A0A397SZ75</accession>
<sequence length="132" mass="15210">SLDFWSNTGKWETVSSPSSSVQNGKRKRFSELFGPDWEEKTVLCAFSSILESETVFLAFGLVHSPSVRALGIRKRFLDFISGMEVSSQNFHLMHLLKESLVETIQLWGFGIRNIWLWKRKLKHSALKSETEM</sequence>
<name>A0A397SZ75_9GLOM</name>
<proteinExistence type="predicted"/>
<protein>
    <submittedName>
        <fullName evidence="2">Uncharacterized protein</fullName>
    </submittedName>
</protein>
<evidence type="ECO:0000313" key="3">
    <source>
        <dbReference type="Proteomes" id="UP000265703"/>
    </source>
</evidence>
<dbReference type="Proteomes" id="UP000265703">
    <property type="component" value="Unassembled WGS sequence"/>
</dbReference>
<keyword evidence="3" id="KW-1185">Reference proteome</keyword>
<evidence type="ECO:0000313" key="2">
    <source>
        <dbReference type="EMBL" id="RIA88084.1"/>
    </source>
</evidence>